<feature type="domain" description="PLD phosphodiesterase" evidence="14">
    <location>
        <begin position="217"/>
        <end position="244"/>
    </location>
</feature>
<accession>A0ABW4JAI6</accession>
<dbReference type="InterPro" id="IPR022924">
    <property type="entry name" value="Cardiolipin_synthase"/>
</dbReference>
<gene>
    <name evidence="15" type="primary">cls</name>
    <name evidence="15" type="ORF">ACFSB2_00590</name>
</gene>
<dbReference type="PANTHER" id="PTHR21248:SF22">
    <property type="entry name" value="PHOSPHOLIPASE D"/>
    <property type="match status" value="1"/>
</dbReference>
<protein>
    <recommendedName>
        <fullName evidence="12 13">Cardiolipin synthase</fullName>
        <shortName evidence="12">CL synthase</shortName>
        <ecNumber evidence="12 13">2.7.8.-</ecNumber>
    </recommendedName>
</protein>
<keyword evidence="9 12" id="KW-0472">Membrane</keyword>
<evidence type="ECO:0000256" key="8">
    <source>
        <dbReference type="ARBA" id="ARBA00023098"/>
    </source>
</evidence>
<reference evidence="16" key="1">
    <citation type="journal article" date="2019" name="Int. J. Syst. Evol. Microbiol.">
        <title>The Global Catalogue of Microorganisms (GCM) 10K type strain sequencing project: providing services to taxonomists for standard genome sequencing and annotation.</title>
        <authorList>
            <consortium name="The Broad Institute Genomics Platform"/>
            <consortium name="The Broad Institute Genome Sequencing Center for Infectious Disease"/>
            <person name="Wu L."/>
            <person name="Ma J."/>
        </authorList>
    </citation>
    <scope>NUCLEOTIDE SEQUENCE [LARGE SCALE GENOMIC DNA]</scope>
    <source>
        <strain evidence="16">CGMCC 1.12286</strain>
    </source>
</reference>
<keyword evidence="16" id="KW-1185">Reference proteome</keyword>
<dbReference type="InterPro" id="IPR001736">
    <property type="entry name" value="PLipase_D/transphosphatidylase"/>
</dbReference>
<keyword evidence="11 12" id="KW-1208">Phospholipid metabolism</keyword>
<dbReference type="SUPFAM" id="SSF56024">
    <property type="entry name" value="Phospholipase D/nuclease"/>
    <property type="match status" value="2"/>
</dbReference>
<dbReference type="RefSeq" id="WP_377940568.1">
    <property type="nucleotide sequence ID" value="NZ_JBHUCX010000002.1"/>
</dbReference>
<name>A0ABW4JAI6_9BACL</name>
<dbReference type="Gene3D" id="3.30.870.10">
    <property type="entry name" value="Endonuclease Chain A"/>
    <property type="match status" value="2"/>
</dbReference>
<dbReference type="CDD" id="cd09112">
    <property type="entry name" value="PLDc_CLS_2"/>
    <property type="match status" value="1"/>
</dbReference>
<organism evidence="15 16">
    <name type="scientific">Alicyclobacillus fodiniaquatilis</name>
    <dbReference type="NCBI Taxonomy" id="1661150"/>
    <lineage>
        <taxon>Bacteria</taxon>
        <taxon>Bacillati</taxon>
        <taxon>Bacillota</taxon>
        <taxon>Bacilli</taxon>
        <taxon>Bacillales</taxon>
        <taxon>Alicyclobacillaceae</taxon>
        <taxon>Alicyclobacillus</taxon>
    </lineage>
</organism>
<keyword evidence="2 12" id="KW-1003">Cell membrane</keyword>
<feature type="domain" description="PLD phosphodiesterase" evidence="14">
    <location>
        <begin position="394"/>
        <end position="421"/>
    </location>
</feature>
<comment type="similarity">
    <text evidence="12">Belongs to the phospholipase D family. Cardiolipin synthase subfamily.</text>
</comment>
<dbReference type="Pfam" id="PF13396">
    <property type="entry name" value="PLDc_N"/>
    <property type="match status" value="1"/>
</dbReference>
<feature type="active site" evidence="12">
    <location>
        <position position="401"/>
    </location>
</feature>
<keyword evidence="8 12" id="KW-0443">Lipid metabolism</keyword>
<comment type="subcellular location">
    <subcellularLocation>
        <location evidence="1 12">Cell membrane</location>
        <topology evidence="1 12">Multi-pass membrane protein</topology>
    </subcellularLocation>
</comment>
<evidence type="ECO:0000256" key="2">
    <source>
        <dbReference type="ARBA" id="ARBA00022475"/>
    </source>
</evidence>
<keyword evidence="3 12" id="KW-0444">Lipid biosynthesis</keyword>
<evidence type="ECO:0000256" key="5">
    <source>
        <dbReference type="ARBA" id="ARBA00022692"/>
    </source>
</evidence>
<feature type="active site" evidence="12">
    <location>
        <position position="222"/>
    </location>
</feature>
<dbReference type="InterPro" id="IPR027379">
    <property type="entry name" value="CLS_N"/>
</dbReference>
<keyword evidence="7 12" id="KW-1133">Transmembrane helix</keyword>
<sequence length="481" mass="55354">MGMMHGVFYAVFVFNILTAFTVIFIEKRNVAVTWAWLMVMLFLPIIGFIIYLIFGQSVRRLKIYKVKQDRKAFIDALVERQRHDLIHNRIDYHDPAMANYRDLLYMNLVSNYAIFTQDNAIEIFTDGESKFHSLLEAIKAAKDHIHLQYFIVRNDNLGRALVAALTQKAQEGVTVRFLYDDFGSFWLPKRFFNGLRKAGGEVAAFFPSRLPYLSIRINYRNHRKLAIIDGRYGYIGGFNIGDEYLGRKKRFGRWRDTHLKMTGSSIIELQAHFVLDWNAASRKQIPVEARYFPLENHRGDVGIQIISSGPNSAWEQIKNAYIKMIHAAKESVCIQTPYFVPDESLMTALKTAALSGVDVKLMLPFKPDHKLVYWASTFYLGELLHVGVKCYLYEAGFLHAKTIVVDGKIASVGTANIDMRSFKLNFEVNALIYDTFTATKLYNIFVEDLLCSRELTLAEYERRSRLTQVKEACARLLSPIL</sequence>
<dbReference type="InterPro" id="IPR025202">
    <property type="entry name" value="PLD-like_dom"/>
</dbReference>
<evidence type="ECO:0000256" key="3">
    <source>
        <dbReference type="ARBA" id="ARBA00022516"/>
    </source>
</evidence>
<evidence type="ECO:0000259" key="14">
    <source>
        <dbReference type="PROSITE" id="PS50035"/>
    </source>
</evidence>
<feature type="active site" evidence="12">
    <location>
        <position position="399"/>
    </location>
</feature>
<comment type="function">
    <text evidence="12">Catalyzes the reversible phosphatidyl group transfer from one phosphatidylglycerol molecule to another to form cardiolipin (CL) (diphosphatidylglycerol) and glycerol.</text>
</comment>
<feature type="active site" evidence="12">
    <location>
        <position position="229"/>
    </location>
</feature>
<evidence type="ECO:0000256" key="13">
    <source>
        <dbReference type="NCBIfam" id="TIGR04265"/>
    </source>
</evidence>
<dbReference type="Pfam" id="PF13091">
    <property type="entry name" value="PLDc_2"/>
    <property type="match status" value="2"/>
</dbReference>
<dbReference type="HAMAP" id="MF_01916">
    <property type="entry name" value="Cardiolipin_synth_Cls"/>
    <property type="match status" value="1"/>
</dbReference>
<feature type="active site" evidence="12">
    <location>
        <position position="224"/>
    </location>
</feature>
<comment type="caution">
    <text evidence="15">The sequence shown here is derived from an EMBL/GenBank/DDBJ whole genome shotgun (WGS) entry which is preliminary data.</text>
</comment>
<evidence type="ECO:0000256" key="6">
    <source>
        <dbReference type="ARBA" id="ARBA00022737"/>
    </source>
</evidence>
<proteinExistence type="inferred from homology"/>
<evidence type="ECO:0000256" key="4">
    <source>
        <dbReference type="ARBA" id="ARBA00022679"/>
    </source>
</evidence>
<comment type="catalytic activity">
    <reaction evidence="12">
        <text>2 a 1,2-diacyl-sn-glycero-3-phospho-(1'-sn-glycerol) = a cardiolipin + glycerol</text>
        <dbReference type="Rhea" id="RHEA:31451"/>
        <dbReference type="ChEBI" id="CHEBI:17754"/>
        <dbReference type="ChEBI" id="CHEBI:62237"/>
        <dbReference type="ChEBI" id="CHEBI:64716"/>
    </reaction>
</comment>
<keyword evidence="4 12" id="KW-0808">Transferase</keyword>
<dbReference type="EC" id="2.7.8.-" evidence="12 13"/>
<dbReference type="SMART" id="SM00155">
    <property type="entry name" value="PLDc"/>
    <property type="match status" value="2"/>
</dbReference>
<evidence type="ECO:0000256" key="12">
    <source>
        <dbReference type="HAMAP-Rule" id="MF_01916"/>
    </source>
</evidence>
<dbReference type="PROSITE" id="PS50035">
    <property type="entry name" value="PLD"/>
    <property type="match status" value="2"/>
</dbReference>
<dbReference type="PANTHER" id="PTHR21248">
    <property type="entry name" value="CARDIOLIPIN SYNTHASE"/>
    <property type="match status" value="1"/>
</dbReference>
<evidence type="ECO:0000256" key="1">
    <source>
        <dbReference type="ARBA" id="ARBA00004651"/>
    </source>
</evidence>
<feature type="transmembrane region" description="Helical" evidence="12">
    <location>
        <begin position="31"/>
        <end position="54"/>
    </location>
</feature>
<keyword evidence="10 12" id="KW-0594">Phospholipid biosynthesis</keyword>
<feature type="active site" evidence="12">
    <location>
        <position position="406"/>
    </location>
</feature>
<evidence type="ECO:0000256" key="7">
    <source>
        <dbReference type="ARBA" id="ARBA00022989"/>
    </source>
</evidence>
<dbReference type="CDD" id="cd09110">
    <property type="entry name" value="PLDc_CLS_1"/>
    <property type="match status" value="1"/>
</dbReference>
<dbReference type="EMBL" id="JBHUCX010000002">
    <property type="protein sequence ID" value="MFD1673217.1"/>
    <property type="molecule type" value="Genomic_DNA"/>
</dbReference>
<dbReference type="InterPro" id="IPR030874">
    <property type="entry name" value="Cardiolipin_synth_Firmi"/>
</dbReference>
<evidence type="ECO:0000313" key="16">
    <source>
        <dbReference type="Proteomes" id="UP001597079"/>
    </source>
</evidence>
<evidence type="ECO:0000313" key="15">
    <source>
        <dbReference type="EMBL" id="MFD1673217.1"/>
    </source>
</evidence>
<dbReference type="NCBIfam" id="TIGR04265">
    <property type="entry name" value="bac_cardiolipin"/>
    <property type="match status" value="1"/>
</dbReference>
<keyword evidence="5 12" id="KW-0812">Transmembrane</keyword>
<feature type="transmembrane region" description="Helical" evidence="12">
    <location>
        <begin position="7"/>
        <end position="25"/>
    </location>
</feature>
<evidence type="ECO:0000256" key="11">
    <source>
        <dbReference type="ARBA" id="ARBA00023264"/>
    </source>
</evidence>
<evidence type="ECO:0000256" key="10">
    <source>
        <dbReference type="ARBA" id="ARBA00023209"/>
    </source>
</evidence>
<evidence type="ECO:0000256" key="9">
    <source>
        <dbReference type="ARBA" id="ARBA00023136"/>
    </source>
</evidence>
<dbReference type="Proteomes" id="UP001597079">
    <property type="component" value="Unassembled WGS sequence"/>
</dbReference>
<keyword evidence="6" id="KW-0677">Repeat</keyword>